<dbReference type="PANTHER" id="PTHR42771:SF2">
    <property type="entry name" value="IRON(3+)-HYDROXAMATE IMPORT ATP-BINDING PROTEIN FHUC"/>
    <property type="match status" value="1"/>
</dbReference>
<dbReference type="EMBL" id="JAFDVD010000014">
    <property type="protein sequence ID" value="MBM6401314.1"/>
    <property type="molecule type" value="Genomic_DNA"/>
</dbReference>
<evidence type="ECO:0000256" key="7">
    <source>
        <dbReference type="ARBA" id="ARBA00023136"/>
    </source>
</evidence>
<gene>
    <name evidence="9" type="ORF">JQN70_13020</name>
</gene>
<keyword evidence="3" id="KW-1003">Cell membrane</keyword>
<organism evidence="9 10">
    <name type="scientific">Phycicoccus sonneratiae</name>
    <dbReference type="NCBI Taxonomy" id="2807628"/>
    <lineage>
        <taxon>Bacteria</taxon>
        <taxon>Bacillati</taxon>
        <taxon>Actinomycetota</taxon>
        <taxon>Actinomycetes</taxon>
        <taxon>Micrococcales</taxon>
        <taxon>Intrasporangiaceae</taxon>
        <taxon>Phycicoccus</taxon>
    </lineage>
</organism>
<dbReference type="Pfam" id="PF13304">
    <property type="entry name" value="AAA_21"/>
    <property type="match status" value="2"/>
</dbReference>
<evidence type="ECO:0000256" key="3">
    <source>
        <dbReference type="ARBA" id="ARBA00022475"/>
    </source>
</evidence>
<dbReference type="Proteomes" id="UP001430172">
    <property type="component" value="Unassembled WGS sequence"/>
</dbReference>
<feature type="domain" description="AAA+ ATPase" evidence="8">
    <location>
        <begin position="47"/>
        <end position="239"/>
    </location>
</feature>
<sequence length="255" mass="27990">MSTRPRWDEGLPARRLERVREAEVPPAGTWPLTVPAVAQVLAHGLDLARCTVLVGENGSGKSTLVEALAMAAGMNAEGGSTGALHRTHASESPLDEWLRVVRDPGAPRWGYFVRAETMHGLFTYLDTSRAESPWSRDPLFHTLSHGESFVALLGTKRFRGEGLFVMDEPEAGLSFSAQLHLVAELAEMARRPRTQVVIATHSPVLAAIPGAHLLELGEHGIRPSAWDELDVVAHHRGFLDDPRRYLRHVLDDLEG</sequence>
<keyword evidence="4" id="KW-0410">Iron transport</keyword>
<keyword evidence="6" id="KW-0406">Ion transport</keyword>
<comment type="subcellular location">
    <subcellularLocation>
        <location evidence="1">Cell membrane</location>
        <topology evidence="1">Peripheral membrane protein</topology>
    </subcellularLocation>
</comment>
<comment type="caution">
    <text evidence="9">The sequence shown here is derived from an EMBL/GenBank/DDBJ whole genome shotgun (WGS) entry which is preliminary data.</text>
</comment>
<protein>
    <submittedName>
        <fullName evidence="9">AAA family ATPase</fullName>
    </submittedName>
</protein>
<reference evidence="9" key="1">
    <citation type="submission" date="2021-02" db="EMBL/GenBank/DDBJ databases">
        <title>Phycicoccus sp. MQZ13P-5T, whole genome shotgun sequence.</title>
        <authorList>
            <person name="Tuo L."/>
        </authorList>
    </citation>
    <scope>NUCLEOTIDE SEQUENCE</scope>
    <source>
        <strain evidence="9">MQZ13P-5</strain>
    </source>
</reference>
<keyword evidence="5" id="KW-0408">Iron</keyword>
<evidence type="ECO:0000256" key="4">
    <source>
        <dbReference type="ARBA" id="ARBA00022496"/>
    </source>
</evidence>
<dbReference type="InterPro" id="IPR003593">
    <property type="entry name" value="AAA+_ATPase"/>
</dbReference>
<evidence type="ECO:0000313" key="10">
    <source>
        <dbReference type="Proteomes" id="UP001430172"/>
    </source>
</evidence>
<evidence type="ECO:0000256" key="2">
    <source>
        <dbReference type="ARBA" id="ARBA00022448"/>
    </source>
</evidence>
<name>A0ABS2CN58_9MICO</name>
<evidence type="ECO:0000313" key="9">
    <source>
        <dbReference type="EMBL" id="MBM6401314.1"/>
    </source>
</evidence>
<evidence type="ECO:0000256" key="6">
    <source>
        <dbReference type="ARBA" id="ARBA00023065"/>
    </source>
</evidence>
<accession>A0ABS2CN58</accession>
<evidence type="ECO:0000256" key="1">
    <source>
        <dbReference type="ARBA" id="ARBA00004202"/>
    </source>
</evidence>
<dbReference type="InterPro" id="IPR027417">
    <property type="entry name" value="P-loop_NTPase"/>
</dbReference>
<dbReference type="InterPro" id="IPR003959">
    <property type="entry name" value="ATPase_AAA_core"/>
</dbReference>
<dbReference type="RefSeq" id="WP_204131785.1">
    <property type="nucleotide sequence ID" value="NZ_JAFDVD010000014.1"/>
</dbReference>
<keyword evidence="10" id="KW-1185">Reference proteome</keyword>
<keyword evidence="2" id="KW-0813">Transport</keyword>
<dbReference type="InterPro" id="IPR051535">
    <property type="entry name" value="Siderophore_ABC-ATPase"/>
</dbReference>
<dbReference type="Gene3D" id="3.40.50.300">
    <property type="entry name" value="P-loop containing nucleotide triphosphate hydrolases"/>
    <property type="match status" value="2"/>
</dbReference>
<dbReference type="SUPFAM" id="SSF52540">
    <property type="entry name" value="P-loop containing nucleoside triphosphate hydrolases"/>
    <property type="match status" value="1"/>
</dbReference>
<keyword evidence="7" id="KW-0472">Membrane</keyword>
<proteinExistence type="predicted"/>
<evidence type="ECO:0000259" key="8">
    <source>
        <dbReference type="SMART" id="SM00382"/>
    </source>
</evidence>
<dbReference type="SMART" id="SM00382">
    <property type="entry name" value="AAA"/>
    <property type="match status" value="1"/>
</dbReference>
<evidence type="ECO:0000256" key="5">
    <source>
        <dbReference type="ARBA" id="ARBA00023004"/>
    </source>
</evidence>
<dbReference type="PANTHER" id="PTHR42771">
    <property type="entry name" value="IRON(3+)-HYDROXAMATE IMPORT ATP-BINDING PROTEIN FHUC"/>
    <property type="match status" value="1"/>
</dbReference>